<dbReference type="InterPro" id="IPR036396">
    <property type="entry name" value="Cyt_P450_sf"/>
</dbReference>
<keyword evidence="2" id="KW-1185">Reference proteome</keyword>
<dbReference type="Proteomes" id="UP000789759">
    <property type="component" value="Unassembled WGS sequence"/>
</dbReference>
<dbReference type="OrthoDB" id="1470350at2759"/>
<dbReference type="GO" id="GO:0020037">
    <property type="term" value="F:heme binding"/>
    <property type="evidence" value="ECO:0007669"/>
    <property type="project" value="InterPro"/>
</dbReference>
<feature type="non-terminal residue" evidence="1">
    <location>
        <position position="75"/>
    </location>
</feature>
<dbReference type="AlphaFoldDB" id="A0A9N9NAP5"/>
<comment type="caution">
    <text evidence="1">The sequence shown here is derived from an EMBL/GenBank/DDBJ whole genome shotgun (WGS) entry which is preliminary data.</text>
</comment>
<protein>
    <submittedName>
        <fullName evidence="1">17315_t:CDS:1</fullName>
    </submittedName>
</protein>
<gene>
    <name evidence="1" type="ORF">CPELLU_LOCUS12641</name>
</gene>
<evidence type="ECO:0000313" key="1">
    <source>
        <dbReference type="EMBL" id="CAG8716638.1"/>
    </source>
</evidence>
<dbReference type="EMBL" id="CAJVQA010012439">
    <property type="protein sequence ID" value="CAG8716638.1"/>
    <property type="molecule type" value="Genomic_DNA"/>
</dbReference>
<dbReference type="GO" id="GO:0004497">
    <property type="term" value="F:monooxygenase activity"/>
    <property type="evidence" value="ECO:0007669"/>
    <property type="project" value="InterPro"/>
</dbReference>
<dbReference type="GO" id="GO:0016705">
    <property type="term" value="F:oxidoreductase activity, acting on paired donors, with incorporation or reduction of molecular oxygen"/>
    <property type="evidence" value="ECO:0007669"/>
    <property type="project" value="InterPro"/>
</dbReference>
<proteinExistence type="predicted"/>
<name>A0A9N9NAP5_9GLOM</name>
<sequence length="75" mass="8752">MEILMINNNIIKDEDNMHNEHMTDDEITTLLIDVISAVKERLLKELVLTFGSDPNYKIESEELNKLKYCEAVIKE</sequence>
<dbReference type="GO" id="GO:0005506">
    <property type="term" value="F:iron ion binding"/>
    <property type="evidence" value="ECO:0007669"/>
    <property type="project" value="InterPro"/>
</dbReference>
<evidence type="ECO:0000313" key="2">
    <source>
        <dbReference type="Proteomes" id="UP000789759"/>
    </source>
</evidence>
<organism evidence="1 2">
    <name type="scientific">Cetraspora pellucida</name>
    <dbReference type="NCBI Taxonomy" id="1433469"/>
    <lineage>
        <taxon>Eukaryota</taxon>
        <taxon>Fungi</taxon>
        <taxon>Fungi incertae sedis</taxon>
        <taxon>Mucoromycota</taxon>
        <taxon>Glomeromycotina</taxon>
        <taxon>Glomeromycetes</taxon>
        <taxon>Diversisporales</taxon>
        <taxon>Gigasporaceae</taxon>
        <taxon>Cetraspora</taxon>
    </lineage>
</organism>
<reference evidence="1" key="1">
    <citation type="submission" date="2021-06" db="EMBL/GenBank/DDBJ databases">
        <authorList>
            <person name="Kallberg Y."/>
            <person name="Tangrot J."/>
            <person name="Rosling A."/>
        </authorList>
    </citation>
    <scope>NUCLEOTIDE SEQUENCE</scope>
    <source>
        <strain evidence="1">FL966</strain>
    </source>
</reference>
<accession>A0A9N9NAP5</accession>
<dbReference type="SUPFAM" id="SSF48264">
    <property type="entry name" value="Cytochrome P450"/>
    <property type="match status" value="1"/>
</dbReference>